<dbReference type="EMBL" id="BKAJ01000027">
    <property type="protein sequence ID" value="GEP54225.1"/>
    <property type="molecule type" value="Genomic_DNA"/>
</dbReference>
<reference evidence="3 4" key="1">
    <citation type="submission" date="2019-07" db="EMBL/GenBank/DDBJ databases">
        <title>Whole genome shotgun sequence of Reyranella soli NBRC 108950.</title>
        <authorList>
            <person name="Hosoyama A."/>
            <person name="Uohara A."/>
            <person name="Ohji S."/>
            <person name="Ichikawa N."/>
        </authorList>
    </citation>
    <scope>NUCLEOTIDE SEQUENCE [LARGE SCALE GENOMIC DNA]</scope>
    <source>
        <strain evidence="3 4">NBRC 108950</strain>
    </source>
</reference>
<protein>
    <recommendedName>
        <fullName evidence="5">ABC transporter substrate-binding protein</fullName>
    </recommendedName>
</protein>
<accession>A0A512N5H4</accession>
<comment type="caution">
    <text evidence="3">The sequence shown here is derived from an EMBL/GenBank/DDBJ whole genome shotgun (WGS) entry which is preliminary data.</text>
</comment>
<name>A0A512N5H4_9HYPH</name>
<feature type="signal peptide" evidence="2">
    <location>
        <begin position="1"/>
        <end position="29"/>
    </location>
</feature>
<dbReference type="Proteomes" id="UP000321058">
    <property type="component" value="Unassembled WGS sequence"/>
</dbReference>
<proteinExistence type="predicted"/>
<dbReference type="PANTHER" id="PTHR33376">
    <property type="match status" value="1"/>
</dbReference>
<dbReference type="OrthoDB" id="6139617at2"/>
<dbReference type="Gene3D" id="3.40.190.170">
    <property type="entry name" value="Bacterial extracellular solute-binding protein, family 7"/>
    <property type="match status" value="1"/>
</dbReference>
<dbReference type="AlphaFoldDB" id="A0A512N5H4"/>
<evidence type="ECO:0000256" key="2">
    <source>
        <dbReference type="SAM" id="SignalP"/>
    </source>
</evidence>
<sequence length="329" mass="36907">MWGLKRQRPSAIGMALSSVLIAFSFPAAAQEVVLKGVAAFQEGSIYAQKFEQYIKAVNEKGKGQIRIQYLGGAPKVMPLFDVGKNLKDGVIDIVTTSSAYYGNVLPEAEAMKLIEVPMSELRSNGGLAFLNKLHVEKANTEFLARFYNYERAHIFLNKEIAKPDFSGLKIRVTPMYRPMVEKLGGTGINSTPPEVYTMLERNTVDGYGWATRGIFDYSWQKVTKFRVDPGFYHPDITLLANHDTWTKKLNDAQRKLLLDLAMEIEASTADVALIEAERKKQEEAGIKAIRFAPADEQRYVKEAREAGWAVVNKISPENGPKLRGYFTKE</sequence>
<keyword evidence="1 2" id="KW-0732">Signal</keyword>
<evidence type="ECO:0000313" key="4">
    <source>
        <dbReference type="Proteomes" id="UP000321058"/>
    </source>
</evidence>
<dbReference type="PANTHER" id="PTHR33376:SF5">
    <property type="entry name" value="EXTRACYTOPLASMIC SOLUTE RECEPTOR PROTEIN"/>
    <property type="match status" value="1"/>
</dbReference>
<evidence type="ECO:0008006" key="5">
    <source>
        <dbReference type="Google" id="ProtNLM"/>
    </source>
</evidence>
<dbReference type="NCBIfam" id="NF037995">
    <property type="entry name" value="TRAP_S1"/>
    <property type="match status" value="1"/>
</dbReference>
<dbReference type="Pfam" id="PF03480">
    <property type="entry name" value="DctP"/>
    <property type="match status" value="1"/>
</dbReference>
<feature type="chain" id="PRO_5021875267" description="ABC transporter substrate-binding protein" evidence="2">
    <location>
        <begin position="30"/>
        <end position="329"/>
    </location>
</feature>
<dbReference type="GO" id="GO:0055085">
    <property type="term" value="P:transmembrane transport"/>
    <property type="evidence" value="ECO:0007669"/>
    <property type="project" value="InterPro"/>
</dbReference>
<dbReference type="RefSeq" id="WP_147147582.1">
    <property type="nucleotide sequence ID" value="NZ_BKAJ01000027.1"/>
</dbReference>
<evidence type="ECO:0000313" key="3">
    <source>
        <dbReference type="EMBL" id="GEP54225.1"/>
    </source>
</evidence>
<organism evidence="3 4">
    <name type="scientific">Reyranella soli</name>
    <dbReference type="NCBI Taxonomy" id="1230389"/>
    <lineage>
        <taxon>Bacteria</taxon>
        <taxon>Pseudomonadati</taxon>
        <taxon>Pseudomonadota</taxon>
        <taxon>Alphaproteobacteria</taxon>
        <taxon>Hyphomicrobiales</taxon>
        <taxon>Reyranellaceae</taxon>
        <taxon>Reyranella</taxon>
    </lineage>
</organism>
<dbReference type="InterPro" id="IPR038404">
    <property type="entry name" value="TRAP_DctP_sf"/>
</dbReference>
<gene>
    <name evidence="3" type="ORF">RSO01_13910</name>
</gene>
<keyword evidence="4" id="KW-1185">Reference proteome</keyword>
<dbReference type="InterPro" id="IPR018389">
    <property type="entry name" value="DctP_fam"/>
</dbReference>
<evidence type="ECO:0000256" key="1">
    <source>
        <dbReference type="ARBA" id="ARBA00022729"/>
    </source>
</evidence>